<evidence type="ECO:0000313" key="2">
    <source>
        <dbReference type="Proteomes" id="UP001589896"/>
    </source>
</evidence>
<dbReference type="RefSeq" id="WP_386670185.1">
    <property type="nucleotide sequence ID" value="NZ_JBHLTG010000003.1"/>
</dbReference>
<reference evidence="1 2" key="1">
    <citation type="submission" date="2024-09" db="EMBL/GenBank/DDBJ databases">
        <authorList>
            <person name="Sun Q."/>
            <person name="Mori K."/>
        </authorList>
    </citation>
    <scope>NUCLEOTIDE SEQUENCE [LARGE SCALE GENOMIC DNA]</scope>
    <source>
        <strain evidence="1 2">KCTC 23076</strain>
    </source>
</reference>
<organism evidence="1 2">
    <name type="scientific">Lysobacter korlensis</name>
    <dbReference type="NCBI Taxonomy" id="553636"/>
    <lineage>
        <taxon>Bacteria</taxon>
        <taxon>Pseudomonadati</taxon>
        <taxon>Pseudomonadota</taxon>
        <taxon>Gammaproteobacteria</taxon>
        <taxon>Lysobacterales</taxon>
        <taxon>Lysobacteraceae</taxon>
        <taxon>Lysobacter</taxon>
    </lineage>
</organism>
<dbReference type="Proteomes" id="UP001589896">
    <property type="component" value="Unassembled WGS sequence"/>
</dbReference>
<protein>
    <recommendedName>
        <fullName evidence="3">DUF2384 domain-containing protein</fullName>
    </recommendedName>
</protein>
<keyword evidence="2" id="KW-1185">Reference proteome</keyword>
<dbReference type="EMBL" id="JBHLTG010000003">
    <property type="protein sequence ID" value="MFC0679441.1"/>
    <property type="molecule type" value="Genomic_DNA"/>
</dbReference>
<proteinExistence type="predicted"/>
<accession>A0ABV6RRM6</accession>
<name>A0ABV6RRM6_9GAMM</name>
<evidence type="ECO:0008006" key="3">
    <source>
        <dbReference type="Google" id="ProtNLM"/>
    </source>
</evidence>
<evidence type="ECO:0000313" key="1">
    <source>
        <dbReference type="EMBL" id="MFC0679441.1"/>
    </source>
</evidence>
<comment type="caution">
    <text evidence="1">The sequence shown here is derived from an EMBL/GenBank/DDBJ whole genome shotgun (WGS) entry which is preliminary data.</text>
</comment>
<gene>
    <name evidence="1" type="ORF">ACFFGH_16515</name>
</gene>
<sequence length="266" mass="30183">MILFVDDGRVRRKARSRNPDAVTELEVLLDSLGPYRDLVEVIVAAPWATGRTLAQLRADLAPHQPDRISGNLWDDPPPCALSRYDHINYWLTRRHVWPLPTWLALAPEPDDWPAERRDRFVGCVGGIGSEGNQRELRARLERYYWADLWWGEGPAPDVALRSQAHALMVAWSIPRRRWPEFLGRTAHELEQRLELLLKVHAAAQRHVGAGVWYAHWVHLPRAALDMRRPVEVIATEGLAGIGRVLKHVWDFAPPMAGDGARSSKAG</sequence>